<proteinExistence type="predicted"/>
<dbReference type="AlphaFoldDB" id="A0A183G6Y1"/>
<keyword evidence="2" id="KW-1185">Reference proteome</keyword>
<evidence type="ECO:0000313" key="1">
    <source>
        <dbReference type="EMBL" id="VDP09013.1"/>
    </source>
</evidence>
<dbReference type="WBParaSite" id="HPBE_0001748901-mRNA-1">
    <property type="protein sequence ID" value="HPBE_0001748901-mRNA-1"/>
    <property type="gene ID" value="HPBE_0001748901"/>
</dbReference>
<organism evidence="2 3">
    <name type="scientific">Heligmosomoides polygyrus</name>
    <name type="common">Parasitic roundworm</name>
    <dbReference type="NCBI Taxonomy" id="6339"/>
    <lineage>
        <taxon>Eukaryota</taxon>
        <taxon>Metazoa</taxon>
        <taxon>Ecdysozoa</taxon>
        <taxon>Nematoda</taxon>
        <taxon>Chromadorea</taxon>
        <taxon>Rhabditida</taxon>
        <taxon>Rhabditina</taxon>
        <taxon>Rhabditomorpha</taxon>
        <taxon>Strongyloidea</taxon>
        <taxon>Heligmosomidae</taxon>
        <taxon>Heligmosomoides</taxon>
    </lineage>
</organism>
<accession>A0A183G6Y1</accession>
<sequence>MVEVTRFTQSCHRLDSARCHENTGTTTNALVGVLRESRRTDMTLFVHLERGGSIGALLHATVTNGDAAGACSSKSMINETAPDTSDAYAQQVIQVTGECEVLFSWTLCGCAVPT</sequence>
<accession>A0A3P8EJ74</accession>
<evidence type="ECO:0000313" key="3">
    <source>
        <dbReference type="WBParaSite" id="HPBE_0001748901-mRNA-1"/>
    </source>
</evidence>
<reference evidence="1 2" key="1">
    <citation type="submission" date="2018-11" db="EMBL/GenBank/DDBJ databases">
        <authorList>
            <consortium name="Pathogen Informatics"/>
        </authorList>
    </citation>
    <scope>NUCLEOTIDE SEQUENCE [LARGE SCALE GENOMIC DNA]</scope>
</reference>
<protein>
    <submittedName>
        <fullName evidence="1 3">Uncharacterized protein</fullName>
    </submittedName>
</protein>
<gene>
    <name evidence="1" type="ORF">HPBE_LOCUS17488</name>
</gene>
<name>A0A183G6Y1_HELPZ</name>
<reference evidence="3" key="2">
    <citation type="submission" date="2019-09" db="UniProtKB">
        <authorList>
            <consortium name="WormBaseParasite"/>
        </authorList>
    </citation>
    <scope>IDENTIFICATION</scope>
</reference>
<dbReference type="Proteomes" id="UP000050761">
    <property type="component" value="Unassembled WGS sequence"/>
</dbReference>
<evidence type="ECO:0000313" key="2">
    <source>
        <dbReference type="Proteomes" id="UP000050761"/>
    </source>
</evidence>
<dbReference type="EMBL" id="UZAH01030045">
    <property type="protein sequence ID" value="VDP09013.1"/>
    <property type="molecule type" value="Genomic_DNA"/>
</dbReference>